<accession>A0ABQ6BC38</accession>
<reference evidence="2" key="1">
    <citation type="journal article" date="2019" name="Int. J. Syst. Evol. Microbiol.">
        <title>The Global Catalogue of Microorganisms (GCM) 10K type strain sequencing project: providing services to taxonomists for standard genome sequencing and annotation.</title>
        <authorList>
            <consortium name="The Broad Institute Genomics Platform"/>
            <consortium name="The Broad Institute Genome Sequencing Center for Infectious Disease"/>
            <person name="Wu L."/>
            <person name="Ma J."/>
        </authorList>
    </citation>
    <scope>NUCLEOTIDE SEQUENCE [LARGE SCALE GENOMIC DNA]</scope>
    <source>
        <strain evidence="2">NBRC 102520</strain>
    </source>
</reference>
<dbReference type="Proteomes" id="UP001156905">
    <property type="component" value="Unassembled WGS sequence"/>
</dbReference>
<evidence type="ECO:0000313" key="2">
    <source>
        <dbReference type="Proteomes" id="UP001156905"/>
    </source>
</evidence>
<proteinExistence type="predicted"/>
<name>A0ABQ6BC38_9BRAD</name>
<gene>
    <name evidence="1" type="ORF">GCM10007857_87120</name>
</gene>
<sequence length="68" mass="7356">MVNPLPEGAPMVAWPEVTLPPLGKTVCGQARSVSTKIDMQPSSAAMRSLYALIEPLVAREPINRPSQR</sequence>
<keyword evidence="2" id="KW-1185">Reference proteome</keyword>
<protein>
    <submittedName>
        <fullName evidence="1">Uncharacterized protein</fullName>
    </submittedName>
</protein>
<evidence type="ECO:0000313" key="1">
    <source>
        <dbReference type="EMBL" id="GLR91994.1"/>
    </source>
</evidence>
<organism evidence="1 2">
    <name type="scientific">Bradyrhizobium iriomotense</name>
    <dbReference type="NCBI Taxonomy" id="441950"/>
    <lineage>
        <taxon>Bacteria</taxon>
        <taxon>Pseudomonadati</taxon>
        <taxon>Pseudomonadota</taxon>
        <taxon>Alphaproteobacteria</taxon>
        <taxon>Hyphomicrobiales</taxon>
        <taxon>Nitrobacteraceae</taxon>
        <taxon>Bradyrhizobium</taxon>
    </lineage>
</organism>
<comment type="caution">
    <text evidence="1">The sequence shown here is derived from an EMBL/GenBank/DDBJ whole genome shotgun (WGS) entry which is preliminary data.</text>
</comment>
<dbReference type="EMBL" id="BSOW01000060">
    <property type="protein sequence ID" value="GLR91994.1"/>
    <property type="molecule type" value="Genomic_DNA"/>
</dbReference>